<sequence>MSLDATHNAAIAVPRGKVRVLADVLPGGLARDVALVAATVLLLIGAGQVTIPLPWTPVPLSLGTFAVIASGAALGSVRGLAAVAIYFLAGIAGAPVFAQHTSGWHFASFGYLIGMVVAAPLVGYLAERGWSRTIPTMAISAAIGSLVVYAFGVPWLMHFVGADFGTALKLGVTPFLIGDGLKIAAIALLLPAGWKLLDRR</sequence>
<evidence type="ECO:0000313" key="5">
    <source>
        <dbReference type="Proteomes" id="UP000250028"/>
    </source>
</evidence>
<keyword evidence="3" id="KW-1133">Transmembrane helix</keyword>
<comment type="similarity">
    <text evidence="1 2">Belongs to the BioY family.</text>
</comment>
<dbReference type="GO" id="GO:0015225">
    <property type="term" value="F:biotin transmembrane transporter activity"/>
    <property type="evidence" value="ECO:0007669"/>
    <property type="project" value="UniProtKB-UniRule"/>
</dbReference>
<keyword evidence="3" id="KW-0812">Transmembrane</keyword>
<protein>
    <recommendedName>
        <fullName evidence="2">Biotin transporter</fullName>
    </recommendedName>
</protein>
<accession>A0A2Y8ZU15</accession>
<feature type="transmembrane region" description="Helical" evidence="3">
    <location>
        <begin position="180"/>
        <end position="197"/>
    </location>
</feature>
<feature type="transmembrane region" description="Helical" evidence="3">
    <location>
        <begin position="138"/>
        <end position="160"/>
    </location>
</feature>
<dbReference type="PANTHER" id="PTHR34295">
    <property type="entry name" value="BIOTIN TRANSPORTER BIOY"/>
    <property type="match status" value="1"/>
</dbReference>
<dbReference type="AlphaFoldDB" id="A0A2Y8ZU15"/>
<keyword evidence="2 3" id="KW-0472">Membrane</keyword>
<feature type="transmembrane region" description="Helical" evidence="3">
    <location>
        <begin position="104"/>
        <end position="126"/>
    </location>
</feature>
<evidence type="ECO:0000313" key="4">
    <source>
        <dbReference type="EMBL" id="SSA35385.1"/>
    </source>
</evidence>
<dbReference type="PANTHER" id="PTHR34295:SF1">
    <property type="entry name" value="BIOTIN TRANSPORTER BIOY"/>
    <property type="match status" value="1"/>
</dbReference>
<reference evidence="5" key="1">
    <citation type="submission" date="2016-10" db="EMBL/GenBank/DDBJ databases">
        <authorList>
            <person name="Varghese N."/>
            <person name="Submissions S."/>
        </authorList>
    </citation>
    <scope>NUCLEOTIDE SEQUENCE [LARGE SCALE GENOMIC DNA]</scope>
    <source>
        <strain evidence="5">DSM 22951</strain>
    </source>
</reference>
<keyword evidence="2" id="KW-1003">Cell membrane</keyword>
<dbReference type="GO" id="GO:0005886">
    <property type="term" value="C:plasma membrane"/>
    <property type="evidence" value="ECO:0007669"/>
    <property type="project" value="UniProtKB-SubCell"/>
</dbReference>
<evidence type="ECO:0000256" key="3">
    <source>
        <dbReference type="SAM" id="Phobius"/>
    </source>
</evidence>
<keyword evidence="2" id="KW-0813">Transport</keyword>
<dbReference type="Gene3D" id="1.10.1760.20">
    <property type="match status" value="1"/>
</dbReference>
<dbReference type="EMBL" id="UESZ01000001">
    <property type="protein sequence ID" value="SSA35385.1"/>
    <property type="molecule type" value="Genomic_DNA"/>
</dbReference>
<name>A0A2Y8ZU15_9MICO</name>
<dbReference type="OrthoDB" id="1496139at2"/>
<proteinExistence type="inferred from homology"/>
<evidence type="ECO:0000256" key="2">
    <source>
        <dbReference type="PIRNR" id="PIRNR016661"/>
    </source>
</evidence>
<organism evidence="4 5">
    <name type="scientific">Branchiibius hedensis</name>
    <dbReference type="NCBI Taxonomy" id="672460"/>
    <lineage>
        <taxon>Bacteria</taxon>
        <taxon>Bacillati</taxon>
        <taxon>Actinomycetota</taxon>
        <taxon>Actinomycetes</taxon>
        <taxon>Micrococcales</taxon>
        <taxon>Dermacoccaceae</taxon>
        <taxon>Branchiibius</taxon>
    </lineage>
</organism>
<dbReference type="Proteomes" id="UP000250028">
    <property type="component" value="Unassembled WGS sequence"/>
</dbReference>
<gene>
    <name evidence="4" type="ORF">SAMN04489750_2739</name>
</gene>
<evidence type="ECO:0000256" key="1">
    <source>
        <dbReference type="ARBA" id="ARBA00010692"/>
    </source>
</evidence>
<comment type="subcellular location">
    <subcellularLocation>
        <location evidence="2">Cell membrane</location>
        <topology evidence="2">Multi-pass membrane protein</topology>
    </subcellularLocation>
</comment>
<feature type="transmembrane region" description="Helical" evidence="3">
    <location>
        <begin position="33"/>
        <end position="51"/>
    </location>
</feature>
<dbReference type="InterPro" id="IPR003784">
    <property type="entry name" value="BioY"/>
</dbReference>
<dbReference type="PIRSF" id="PIRSF016661">
    <property type="entry name" value="BioY"/>
    <property type="match status" value="1"/>
</dbReference>
<dbReference type="Pfam" id="PF02632">
    <property type="entry name" value="BioY"/>
    <property type="match status" value="1"/>
</dbReference>
<keyword evidence="5" id="KW-1185">Reference proteome</keyword>